<evidence type="ECO:0000256" key="1">
    <source>
        <dbReference type="SAM" id="MobiDB-lite"/>
    </source>
</evidence>
<feature type="compositionally biased region" description="Low complexity" evidence="1">
    <location>
        <begin position="81"/>
        <end position="97"/>
    </location>
</feature>
<name>A0A6J7D6R8_9ZZZZ</name>
<feature type="transmembrane region" description="Helical" evidence="2">
    <location>
        <begin position="43"/>
        <end position="63"/>
    </location>
</feature>
<dbReference type="EMBL" id="CAFBLU010000004">
    <property type="protein sequence ID" value="CAB4864169.1"/>
    <property type="molecule type" value="Genomic_DNA"/>
</dbReference>
<keyword evidence="2" id="KW-0812">Transmembrane</keyword>
<keyword evidence="2" id="KW-0472">Membrane</keyword>
<protein>
    <submittedName>
        <fullName evidence="3">Unannotated protein</fullName>
    </submittedName>
</protein>
<sequence>MNTVIATSPHLPFYLAAGALALWALTIGGLGIVKHNLPKSDGLYTLGVVFTVLLVITTMGAAIGTGETPDLNQTRPDAKLGVVPQPGDAAAGGAAEAPKPDATK</sequence>
<organism evidence="3">
    <name type="scientific">freshwater metagenome</name>
    <dbReference type="NCBI Taxonomy" id="449393"/>
    <lineage>
        <taxon>unclassified sequences</taxon>
        <taxon>metagenomes</taxon>
        <taxon>ecological metagenomes</taxon>
    </lineage>
</organism>
<keyword evidence="2" id="KW-1133">Transmembrane helix</keyword>
<reference evidence="3" key="1">
    <citation type="submission" date="2020-05" db="EMBL/GenBank/DDBJ databases">
        <authorList>
            <person name="Chiriac C."/>
            <person name="Salcher M."/>
            <person name="Ghai R."/>
            <person name="Kavagutti S V."/>
        </authorList>
    </citation>
    <scope>NUCLEOTIDE SEQUENCE</scope>
</reference>
<evidence type="ECO:0000256" key="2">
    <source>
        <dbReference type="SAM" id="Phobius"/>
    </source>
</evidence>
<feature type="region of interest" description="Disordered" evidence="1">
    <location>
        <begin position="65"/>
        <end position="104"/>
    </location>
</feature>
<proteinExistence type="predicted"/>
<gene>
    <name evidence="3" type="ORF">UFOPK3444_00350</name>
</gene>
<accession>A0A6J7D6R8</accession>
<feature type="transmembrane region" description="Helical" evidence="2">
    <location>
        <begin position="12"/>
        <end position="31"/>
    </location>
</feature>
<dbReference type="AlphaFoldDB" id="A0A6J7D6R8"/>
<evidence type="ECO:0000313" key="3">
    <source>
        <dbReference type="EMBL" id="CAB4864169.1"/>
    </source>
</evidence>